<protein>
    <submittedName>
        <fullName evidence="1">18012_t:CDS:1</fullName>
    </submittedName>
</protein>
<evidence type="ECO:0000313" key="1">
    <source>
        <dbReference type="EMBL" id="CAG8689529.1"/>
    </source>
</evidence>
<evidence type="ECO:0000313" key="2">
    <source>
        <dbReference type="Proteomes" id="UP000789920"/>
    </source>
</evidence>
<organism evidence="1 2">
    <name type="scientific">Racocetra persica</name>
    <dbReference type="NCBI Taxonomy" id="160502"/>
    <lineage>
        <taxon>Eukaryota</taxon>
        <taxon>Fungi</taxon>
        <taxon>Fungi incertae sedis</taxon>
        <taxon>Mucoromycota</taxon>
        <taxon>Glomeromycotina</taxon>
        <taxon>Glomeromycetes</taxon>
        <taxon>Diversisporales</taxon>
        <taxon>Gigasporaceae</taxon>
        <taxon>Racocetra</taxon>
    </lineage>
</organism>
<sequence length="120" mass="13751">MAYERIVNIYTKLDKLEENCITNKTIVDLRKIAEFQHIGEKVHMIEKKLFDTAKDVFKNCKSSIHEYNNKHDESLRAAWMLLENGIGCGKNENFALRHLELAANAGSKDASKKLDKTKAI</sequence>
<feature type="non-terminal residue" evidence="1">
    <location>
        <position position="120"/>
    </location>
</feature>
<reference evidence="1" key="1">
    <citation type="submission" date="2021-06" db="EMBL/GenBank/DDBJ databases">
        <authorList>
            <person name="Kallberg Y."/>
            <person name="Tangrot J."/>
            <person name="Rosling A."/>
        </authorList>
    </citation>
    <scope>NUCLEOTIDE SEQUENCE</scope>
    <source>
        <strain evidence="1">MA461A</strain>
    </source>
</reference>
<keyword evidence="2" id="KW-1185">Reference proteome</keyword>
<gene>
    <name evidence="1" type="ORF">RPERSI_LOCUS9471</name>
</gene>
<proteinExistence type="predicted"/>
<dbReference type="Proteomes" id="UP000789920">
    <property type="component" value="Unassembled WGS sequence"/>
</dbReference>
<name>A0ACA9P5Z8_9GLOM</name>
<accession>A0ACA9P5Z8</accession>
<dbReference type="EMBL" id="CAJVQC010017966">
    <property type="protein sequence ID" value="CAG8689529.1"/>
    <property type="molecule type" value="Genomic_DNA"/>
</dbReference>
<comment type="caution">
    <text evidence="1">The sequence shown here is derived from an EMBL/GenBank/DDBJ whole genome shotgun (WGS) entry which is preliminary data.</text>
</comment>